<evidence type="ECO:0000256" key="6">
    <source>
        <dbReference type="ARBA" id="ARBA00022763"/>
    </source>
</evidence>
<protein>
    <recommendedName>
        <fullName evidence="5 9">Uracil-DNA glycosylase</fullName>
        <shortName evidence="9">UDG</shortName>
        <ecNumber evidence="4 9">3.2.2.27</ecNumber>
    </recommendedName>
</protein>
<reference evidence="13 14" key="1">
    <citation type="submission" date="2014-03" db="EMBL/GenBank/DDBJ databases">
        <title>complete genome sequence of Flavobacteriaceae bacterium JBKA-6.</title>
        <authorList>
            <person name="Takano T."/>
            <person name="Nakamura Y."/>
            <person name="Takuma S."/>
            <person name="Yasuike M."/>
            <person name="Matsuyama T."/>
            <person name="Sakai T."/>
            <person name="Fujiwara A."/>
            <person name="Kimoto K."/>
            <person name="Fukuda Y."/>
            <person name="Kondo H."/>
            <person name="Hirono I."/>
            <person name="Nakayasu C."/>
        </authorList>
    </citation>
    <scope>NUCLEOTIDE SEQUENCE [LARGE SCALE GENOMIC DNA]</scope>
    <source>
        <strain evidence="13 14">JBKA-6</strain>
    </source>
</reference>
<dbReference type="NCBIfam" id="NF003591">
    <property type="entry name" value="PRK05254.1-4"/>
    <property type="match status" value="1"/>
</dbReference>
<dbReference type="GO" id="GO:0004844">
    <property type="term" value="F:uracil DNA N-glycosylase activity"/>
    <property type="evidence" value="ECO:0007669"/>
    <property type="project" value="UniProtKB-UniRule"/>
</dbReference>
<evidence type="ECO:0000256" key="9">
    <source>
        <dbReference type="HAMAP-Rule" id="MF_00148"/>
    </source>
</evidence>
<accession>A0A1J1E546</accession>
<dbReference type="NCBIfam" id="NF003588">
    <property type="entry name" value="PRK05254.1-1"/>
    <property type="match status" value="1"/>
</dbReference>
<dbReference type="Gene3D" id="3.40.470.10">
    <property type="entry name" value="Uracil-DNA glycosylase-like domain"/>
    <property type="match status" value="1"/>
</dbReference>
<comment type="catalytic activity">
    <reaction evidence="1 9 11">
        <text>Hydrolyzes single-stranded DNA or mismatched double-stranded DNA and polynucleotides, releasing free uracil.</text>
        <dbReference type="EC" id="3.2.2.27"/>
    </reaction>
</comment>
<comment type="function">
    <text evidence="2 9 11">Excises uracil residues from the DNA which can arise as a result of misincorporation of dUMP residues by DNA polymerase or due to deamination of cytosine.</text>
</comment>
<keyword evidence="7 9" id="KW-0378">Hydrolase</keyword>
<evidence type="ECO:0000256" key="1">
    <source>
        <dbReference type="ARBA" id="ARBA00001400"/>
    </source>
</evidence>
<dbReference type="NCBIfam" id="NF003589">
    <property type="entry name" value="PRK05254.1-2"/>
    <property type="match status" value="1"/>
</dbReference>
<evidence type="ECO:0000256" key="7">
    <source>
        <dbReference type="ARBA" id="ARBA00022801"/>
    </source>
</evidence>
<dbReference type="InterPro" id="IPR005122">
    <property type="entry name" value="Uracil-DNA_glycosylase-like"/>
</dbReference>
<organism evidence="13 14">
    <name type="scientific">Ichthyobacterium seriolicida</name>
    <dbReference type="NCBI Taxonomy" id="242600"/>
    <lineage>
        <taxon>Bacteria</taxon>
        <taxon>Pseudomonadati</taxon>
        <taxon>Bacteroidota</taxon>
        <taxon>Flavobacteriia</taxon>
        <taxon>Flavobacteriales</taxon>
        <taxon>Ichthyobacteriaceae</taxon>
        <taxon>Ichthyobacterium</taxon>
    </lineage>
</organism>
<keyword evidence="8 9" id="KW-0234">DNA repair</keyword>
<dbReference type="KEGG" id="ise:JBKA6_1167"/>
<evidence type="ECO:0000313" key="14">
    <source>
        <dbReference type="Proteomes" id="UP000243197"/>
    </source>
</evidence>
<keyword evidence="9" id="KW-0963">Cytoplasm</keyword>
<dbReference type="Pfam" id="PF03167">
    <property type="entry name" value="UDG"/>
    <property type="match status" value="1"/>
</dbReference>
<dbReference type="GO" id="GO:0097510">
    <property type="term" value="P:base-excision repair, AP site formation via deaminated base removal"/>
    <property type="evidence" value="ECO:0007669"/>
    <property type="project" value="TreeGrafter"/>
</dbReference>
<name>A0A1J1E546_9FLAO</name>
<dbReference type="GO" id="GO:0005737">
    <property type="term" value="C:cytoplasm"/>
    <property type="evidence" value="ECO:0007669"/>
    <property type="project" value="UniProtKB-SubCell"/>
</dbReference>
<evidence type="ECO:0000256" key="3">
    <source>
        <dbReference type="ARBA" id="ARBA00008184"/>
    </source>
</evidence>
<dbReference type="PROSITE" id="PS00130">
    <property type="entry name" value="U_DNA_GLYCOSYLASE"/>
    <property type="match status" value="1"/>
</dbReference>
<comment type="similarity">
    <text evidence="3 9 11">Belongs to the uracil-DNA glycosylase (UDG) superfamily. UNG family.</text>
</comment>
<evidence type="ECO:0000313" key="13">
    <source>
        <dbReference type="EMBL" id="BAV95180.1"/>
    </source>
</evidence>
<dbReference type="InterPro" id="IPR018085">
    <property type="entry name" value="Ura-DNA_Glyclase_AS"/>
</dbReference>
<evidence type="ECO:0000259" key="12">
    <source>
        <dbReference type="SMART" id="SM00986"/>
    </source>
</evidence>
<dbReference type="PANTHER" id="PTHR11264">
    <property type="entry name" value="URACIL-DNA GLYCOSYLASE"/>
    <property type="match status" value="1"/>
</dbReference>
<dbReference type="CDD" id="cd10027">
    <property type="entry name" value="UDG-F1-like"/>
    <property type="match status" value="1"/>
</dbReference>
<dbReference type="FunFam" id="3.40.470.10:FF:000001">
    <property type="entry name" value="Uracil-DNA glycosylase"/>
    <property type="match status" value="1"/>
</dbReference>
<evidence type="ECO:0000256" key="5">
    <source>
        <dbReference type="ARBA" id="ARBA00018429"/>
    </source>
</evidence>
<gene>
    <name evidence="9" type="primary">ung</name>
    <name evidence="13" type="ORF">JBKA6_1167</name>
</gene>
<dbReference type="HAMAP" id="MF_00148">
    <property type="entry name" value="UDG"/>
    <property type="match status" value="1"/>
</dbReference>
<evidence type="ECO:0000256" key="10">
    <source>
        <dbReference type="PROSITE-ProRule" id="PRU10072"/>
    </source>
</evidence>
<proteinExistence type="inferred from homology"/>
<dbReference type="PANTHER" id="PTHR11264:SF0">
    <property type="entry name" value="URACIL-DNA GLYCOSYLASE"/>
    <property type="match status" value="1"/>
</dbReference>
<dbReference type="SMART" id="SM00986">
    <property type="entry name" value="UDG"/>
    <property type="match status" value="1"/>
</dbReference>
<dbReference type="InterPro" id="IPR002043">
    <property type="entry name" value="UDG_fam1"/>
</dbReference>
<evidence type="ECO:0000256" key="2">
    <source>
        <dbReference type="ARBA" id="ARBA00002631"/>
    </source>
</evidence>
<dbReference type="SMART" id="SM00987">
    <property type="entry name" value="UreE_C"/>
    <property type="match status" value="1"/>
</dbReference>
<keyword evidence="6 9" id="KW-0227">DNA damage</keyword>
<dbReference type="NCBIfam" id="TIGR00628">
    <property type="entry name" value="ung"/>
    <property type="match status" value="1"/>
</dbReference>
<dbReference type="InterPro" id="IPR036895">
    <property type="entry name" value="Uracil-DNA_glycosylase-like_sf"/>
</dbReference>
<dbReference type="NCBIfam" id="NF003592">
    <property type="entry name" value="PRK05254.1-5"/>
    <property type="match status" value="1"/>
</dbReference>
<dbReference type="EMBL" id="AP014564">
    <property type="protein sequence ID" value="BAV95180.1"/>
    <property type="molecule type" value="Genomic_DNA"/>
</dbReference>
<dbReference type="RefSeq" id="WP_096686762.1">
    <property type="nucleotide sequence ID" value="NZ_AP014564.1"/>
</dbReference>
<dbReference type="AlphaFoldDB" id="A0A1J1E546"/>
<keyword evidence="14" id="KW-1185">Reference proteome</keyword>
<dbReference type="EC" id="3.2.2.27" evidence="4 9"/>
<dbReference type="Proteomes" id="UP000243197">
    <property type="component" value="Chromosome"/>
</dbReference>
<evidence type="ECO:0000256" key="8">
    <source>
        <dbReference type="ARBA" id="ARBA00023204"/>
    </source>
</evidence>
<feature type="active site" description="Proton acceptor" evidence="9 10">
    <location>
        <position position="65"/>
    </location>
</feature>
<comment type="subcellular location">
    <subcellularLocation>
        <location evidence="9">Cytoplasm</location>
    </subcellularLocation>
</comment>
<dbReference type="OrthoDB" id="9804372at2"/>
<evidence type="ECO:0000256" key="11">
    <source>
        <dbReference type="RuleBase" id="RU003780"/>
    </source>
</evidence>
<sequence>MFVKINPSWKKHLNDEFEKPYFKKLIEFVKDEYSKHRVYPNGKEIFSAFDKCCFEDTRIVILGQDPYHGPNQANGLCFSVKKGIPLPPSLQNIFKEIKDDLGIDIPNHGDLEHWAKQGILLLNSILTVRDGMPGSHQNKGWEIFTDAVIKIINEKKRDVVFMLWGAYAQKKAHFIDREKHFVLSSTHPSPLSAHRGFLGCKHFSNANNYLKSKNTKCINW</sequence>
<dbReference type="SUPFAM" id="SSF52141">
    <property type="entry name" value="Uracil-DNA glycosylase-like"/>
    <property type="match status" value="1"/>
</dbReference>
<evidence type="ECO:0000256" key="4">
    <source>
        <dbReference type="ARBA" id="ARBA00012030"/>
    </source>
</evidence>
<feature type="domain" description="Uracil-DNA glycosylase-like" evidence="12">
    <location>
        <begin position="50"/>
        <end position="210"/>
    </location>
</feature>